<dbReference type="Pfam" id="PF15036">
    <property type="entry name" value="IL34"/>
    <property type="match status" value="2"/>
</dbReference>
<dbReference type="AlphaFoldDB" id="A0A4W2BU80"/>
<sequence>MPQGLAWLRYLGILLGMALGNEGLEPWPLTRSDECAITGFLRDKLQYRNRLQYMKHYFPINYRVSVPYEGVLRTANVTRLVRIPSSGVGSPLPPGTPWAPCLGSTRRLSWPLRQAHPWLRPKLAPHPWGLPWSPPCAGQIWGMLDLGAGVRARRPLSRASVVSLFLQQRAQVSQQELRYLWVLVSLSATEWVQEVLLEGHPSWKYLEEVHTLLLDVKQGLGGVEVSPQVEAVLNLLSAPGSLKLVRPKALLDNCFRVMQLLYCPCCKESSVLNWQDCEAPQPQPRSPASAQCEAAQLYPLPQPPSTSLPRVLGPSAGPPTQ</sequence>
<accession>A0A4W2BU80</accession>
<evidence type="ECO:0000313" key="4">
    <source>
        <dbReference type="Proteomes" id="UP000314981"/>
    </source>
</evidence>
<dbReference type="PANTHER" id="PTHR28606:SF1">
    <property type="entry name" value="INTERLEUKIN-34"/>
    <property type="match status" value="1"/>
</dbReference>
<dbReference type="InterPro" id="IPR038328">
    <property type="entry name" value="IL-34_sf"/>
</dbReference>
<dbReference type="OMA" id="WRREVGH"/>
<keyword evidence="4" id="KW-1185">Reference proteome</keyword>
<dbReference type="GO" id="GO:0045651">
    <property type="term" value="P:positive regulation of macrophage differentiation"/>
    <property type="evidence" value="ECO:0007669"/>
    <property type="project" value="TreeGrafter"/>
</dbReference>
<dbReference type="Proteomes" id="UP000314981">
    <property type="component" value="Chromosome 18"/>
</dbReference>
<keyword evidence="2" id="KW-0732">Signal</keyword>
<dbReference type="PANTHER" id="PTHR28606">
    <property type="entry name" value="INTERLEUKIN-34"/>
    <property type="match status" value="1"/>
</dbReference>
<organism evidence="3 4">
    <name type="scientific">Bos indicus x Bos taurus</name>
    <name type="common">Hybrid cattle</name>
    <dbReference type="NCBI Taxonomy" id="30522"/>
    <lineage>
        <taxon>Eukaryota</taxon>
        <taxon>Metazoa</taxon>
        <taxon>Chordata</taxon>
        <taxon>Craniata</taxon>
        <taxon>Vertebrata</taxon>
        <taxon>Euteleostomi</taxon>
        <taxon>Mammalia</taxon>
        <taxon>Eutheria</taxon>
        <taxon>Laurasiatheria</taxon>
        <taxon>Artiodactyla</taxon>
        <taxon>Ruminantia</taxon>
        <taxon>Pecora</taxon>
        <taxon>Bovidae</taxon>
        <taxon>Bovinae</taxon>
        <taxon>Bos</taxon>
    </lineage>
</organism>
<dbReference type="GO" id="GO:0005615">
    <property type="term" value="C:extracellular space"/>
    <property type="evidence" value="ECO:0007669"/>
    <property type="project" value="InterPro"/>
</dbReference>
<dbReference type="GO" id="GO:0005157">
    <property type="term" value="F:macrophage colony-stimulating factor receptor binding"/>
    <property type="evidence" value="ECO:0007669"/>
    <property type="project" value="InterPro"/>
</dbReference>
<dbReference type="STRING" id="30522.A0A4W2BU80"/>
<dbReference type="Ensembl" id="ENSBIXT00000009402.1">
    <property type="protein sequence ID" value="ENSBIXP00000003665.1"/>
    <property type="gene ID" value="ENSBIXG00000010079.1"/>
</dbReference>
<reference evidence="3" key="2">
    <citation type="submission" date="2025-08" db="UniProtKB">
        <authorList>
            <consortium name="Ensembl"/>
        </authorList>
    </citation>
    <scope>IDENTIFICATION</scope>
</reference>
<reference evidence="3 4" key="1">
    <citation type="submission" date="2018-11" db="EMBL/GenBank/DDBJ databases">
        <title>Haplotype-resolved cattle genomes.</title>
        <authorList>
            <person name="Low W.Y."/>
            <person name="Tearle R."/>
            <person name="Bickhart D.M."/>
            <person name="Rosen B.D."/>
            <person name="Koren S."/>
            <person name="Rhie A."/>
            <person name="Hiendleder S."/>
            <person name="Phillippy A.M."/>
            <person name="Smith T.P.L."/>
            <person name="Williams J.L."/>
        </authorList>
    </citation>
    <scope>NUCLEOTIDE SEQUENCE [LARGE SCALE GENOMIC DNA]</scope>
</reference>
<proteinExistence type="predicted"/>
<feature type="signal peptide" evidence="2">
    <location>
        <begin position="1"/>
        <end position="20"/>
    </location>
</feature>
<protein>
    <submittedName>
        <fullName evidence="3">Uncharacterized protein</fullName>
    </submittedName>
</protein>
<dbReference type="GO" id="GO:0008284">
    <property type="term" value="P:positive regulation of cell population proliferation"/>
    <property type="evidence" value="ECO:0007669"/>
    <property type="project" value="InterPro"/>
</dbReference>
<reference evidence="3" key="3">
    <citation type="submission" date="2025-09" db="UniProtKB">
        <authorList>
            <consortium name="Ensembl"/>
        </authorList>
    </citation>
    <scope>IDENTIFICATION</scope>
</reference>
<feature type="region of interest" description="Disordered" evidence="1">
    <location>
        <begin position="278"/>
        <end position="321"/>
    </location>
</feature>
<feature type="chain" id="PRO_5021391435" evidence="2">
    <location>
        <begin position="21"/>
        <end position="321"/>
    </location>
</feature>
<dbReference type="PRINTS" id="PR01938">
    <property type="entry name" value="INTRLEUKIN34"/>
</dbReference>
<evidence type="ECO:0000313" key="3">
    <source>
        <dbReference type="Ensembl" id="ENSBIXP00000003665.1"/>
    </source>
</evidence>
<evidence type="ECO:0000256" key="1">
    <source>
        <dbReference type="SAM" id="MobiDB-lite"/>
    </source>
</evidence>
<dbReference type="Gene3D" id="1.20.1250.80">
    <property type="entry name" value="Interleukin-34"/>
    <property type="match status" value="2"/>
</dbReference>
<dbReference type="GO" id="GO:0045657">
    <property type="term" value="P:positive regulation of monocyte differentiation"/>
    <property type="evidence" value="ECO:0007669"/>
    <property type="project" value="TreeGrafter"/>
</dbReference>
<evidence type="ECO:0000256" key="2">
    <source>
        <dbReference type="SAM" id="SignalP"/>
    </source>
</evidence>
<dbReference type="InterPro" id="IPR020415">
    <property type="entry name" value="IL-34"/>
</dbReference>
<name>A0A4W2BU80_BOBOX</name>